<evidence type="ECO:0000256" key="2">
    <source>
        <dbReference type="ARBA" id="ARBA00023002"/>
    </source>
</evidence>
<dbReference type="InterPro" id="IPR006005">
    <property type="entry name" value="Glut_synth_ssu1"/>
</dbReference>
<dbReference type="InterPro" id="IPR009051">
    <property type="entry name" value="Helical_ferredxn"/>
</dbReference>
<gene>
    <name evidence="6" type="primary">gltD</name>
    <name evidence="6" type="ORF">GCM10011575_11510</name>
</gene>
<dbReference type="Gene3D" id="1.10.1060.10">
    <property type="entry name" value="Alpha-helical ferredoxin"/>
    <property type="match status" value="1"/>
</dbReference>
<reference evidence="6" key="2">
    <citation type="submission" date="2020-09" db="EMBL/GenBank/DDBJ databases">
        <authorList>
            <person name="Sun Q."/>
            <person name="Zhou Y."/>
        </authorList>
    </citation>
    <scope>NUCLEOTIDE SEQUENCE</scope>
    <source>
        <strain evidence="6">CGMCC 4.7306</strain>
    </source>
</reference>
<dbReference type="GO" id="GO:0051536">
    <property type="term" value="F:iron-sulfur cluster binding"/>
    <property type="evidence" value="ECO:0007669"/>
    <property type="project" value="InterPro"/>
</dbReference>
<dbReference type="PANTHER" id="PTHR43100">
    <property type="entry name" value="GLUTAMATE SYNTHASE [NADPH] SMALL CHAIN"/>
    <property type="match status" value="1"/>
</dbReference>
<keyword evidence="1" id="KW-0028">Amino-acid biosynthesis</keyword>
<dbReference type="PANTHER" id="PTHR43100:SF1">
    <property type="entry name" value="GLUTAMATE SYNTHASE [NADPH] SMALL CHAIN"/>
    <property type="match status" value="1"/>
</dbReference>
<accession>A0A917W2F1</accession>
<proteinExistence type="predicted"/>
<organism evidence="6 7">
    <name type="scientific">Microlunatus endophyticus</name>
    <dbReference type="NCBI Taxonomy" id="1716077"/>
    <lineage>
        <taxon>Bacteria</taxon>
        <taxon>Bacillati</taxon>
        <taxon>Actinomycetota</taxon>
        <taxon>Actinomycetes</taxon>
        <taxon>Propionibacteriales</taxon>
        <taxon>Propionibacteriaceae</taxon>
        <taxon>Microlunatus</taxon>
    </lineage>
</organism>
<feature type="domain" description="4Fe-4S ferredoxin-type" evidence="5">
    <location>
        <begin position="39"/>
        <end position="72"/>
    </location>
</feature>
<evidence type="ECO:0000313" key="7">
    <source>
        <dbReference type="Proteomes" id="UP000613840"/>
    </source>
</evidence>
<dbReference type="AlphaFoldDB" id="A0A917W2F1"/>
<keyword evidence="3" id="KW-0314">Glutamate biosynthesis</keyword>
<dbReference type="Pfam" id="PF07992">
    <property type="entry name" value="Pyr_redox_2"/>
    <property type="match status" value="1"/>
</dbReference>
<name>A0A917W2F1_9ACTN</name>
<keyword evidence="2" id="KW-0560">Oxidoreductase</keyword>
<evidence type="ECO:0000256" key="3">
    <source>
        <dbReference type="ARBA" id="ARBA00023164"/>
    </source>
</evidence>
<keyword evidence="7" id="KW-1185">Reference proteome</keyword>
<comment type="caution">
    <text evidence="6">The sequence shown here is derived from an EMBL/GenBank/DDBJ whole genome shotgun (WGS) entry which is preliminary data.</text>
</comment>
<dbReference type="Gene3D" id="3.50.50.60">
    <property type="entry name" value="FAD/NAD(P)-binding domain"/>
    <property type="match status" value="2"/>
</dbReference>
<dbReference type="PRINTS" id="PR00419">
    <property type="entry name" value="ADXRDTASE"/>
</dbReference>
<dbReference type="InterPro" id="IPR023753">
    <property type="entry name" value="FAD/NAD-binding_dom"/>
</dbReference>
<dbReference type="InterPro" id="IPR017896">
    <property type="entry name" value="4Fe4S_Fe-S-bd"/>
</dbReference>
<dbReference type="PROSITE" id="PS51379">
    <property type="entry name" value="4FE4S_FER_2"/>
    <property type="match status" value="1"/>
</dbReference>
<dbReference type="GO" id="GO:0016639">
    <property type="term" value="F:oxidoreductase activity, acting on the CH-NH2 group of donors, NAD or NADP as acceptor"/>
    <property type="evidence" value="ECO:0007669"/>
    <property type="project" value="InterPro"/>
</dbReference>
<dbReference type="InterPro" id="IPR028261">
    <property type="entry name" value="DPD_II"/>
</dbReference>
<dbReference type="Pfam" id="PF14691">
    <property type="entry name" value="Fer4_20"/>
    <property type="match status" value="1"/>
</dbReference>
<protein>
    <submittedName>
        <fullName evidence="6">Glutamate synthase</fullName>
    </submittedName>
</protein>
<dbReference type="NCBIfam" id="TIGR01317">
    <property type="entry name" value="GOGAT_sm_gam"/>
    <property type="match status" value="1"/>
</dbReference>
<evidence type="ECO:0000256" key="4">
    <source>
        <dbReference type="ARBA" id="ARBA00029440"/>
    </source>
</evidence>
<evidence type="ECO:0000259" key="5">
    <source>
        <dbReference type="PROSITE" id="PS51379"/>
    </source>
</evidence>
<reference evidence="6" key="1">
    <citation type="journal article" date="2014" name="Int. J. Syst. Evol. Microbiol.">
        <title>Complete genome sequence of Corynebacterium casei LMG S-19264T (=DSM 44701T), isolated from a smear-ripened cheese.</title>
        <authorList>
            <consortium name="US DOE Joint Genome Institute (JGI-PGF)"/>
            <person name="Walter F."/>
            <person name="Albersmeier A."/>
            <person name="Kalinowski J."/>
            <person name="Ruckert C."/>
        </authorList>
    </citation>
    <scope>NUCLEOTIDE SEQUENCE</scope>
    <source>
        <strain evidence="6">CGMCC 4.7306</strain>
    </source>
</reference>
<evidence type="ECO:0000256" key="1">
    <source>
        <dbReference type="ARBA" id="ARBA00022605"/>
    </source>
</evidence>
<dbReference type="InterPro" id="IPR051394">
    <property type="entry name" value="Glutamate_Synthase"/>
</dbReference>
<dbReference type="EMBL" id="BMMZ01000002">
    <property type="protein sequence ID" value="GGL54848.1"/>
    <property type="molecule type" value="Genomic_DNA"/>
</dbReference>
<dbReference type="Proteomes" id="UP000613840">
    <property type="component" value="Unassembled WGS sequence"/>
</dbReference>
<dbReference type="GO" id="GO:0006537">
    <property type="term" value="P:glutamate biosynthetic process"/>
    <property type="evidence" value="ECO:0007669"/>
    <property type="project" value="UniProtKB-KW"/>
</dbReference>
<dbReference type="RefSeq" id="WP_188894205.1">
    <property type="nucleotide sequence ID" value="NZ_BMMZ01000002.1"/>
</dbReference>
<dbReference type="InterPro" id="IPR036188">
    <property type="entry name" value="FAD/NAD-bd_sf"/>
</dbReference>
<comment type="pathway">
    <text evidence="4">Amino-acid biosynthesis.</text>
</comment>
<evidence type="ECO:0000313" key="6">
    <source>
        <dbReference type="EMBL" id="GGL54848.1"/>
    </source>
</evidence>
<dbReference type="SUPFAM" id="SSF51971">
    <property type="entry name" value="Nucleotide-binding domain"/>
    <property type="match status" value="2"/>
</dbReference>
<dbReference type="SUPFAM" id="SSF46548">
    <property type="entry name" value="alpha-helical ferredoxin"/>
    <property type="match status" value="1"/>
</dbReference>
<sequence length="487" mass="52416">MADPRGFMKTPRQSAKRRPVEERVHDWKEVYPGTPGRALLPIISDQAGRCMDCGIPFCHTGCPLGNLIPEWNDLVWRGDWEAALERLHATNNFPEFTGRLCPAPCEDACVVAIADDAVTIKNVEVSIIDKGWDEGRVQPQVTEWHTGSTVAVIGSGPAGLAAAQQLTRAGHTVAVLERDDKPGGLLRYGIPEYKMEKSVLDRRLEQMREEGTHFKTNTEVGRDISGQALRERFDAVIVATGATVARELGVPGADLAGIHHAMEYLTQANRVAVGESIPDQVLATGKNVVIIGGGDTGNDCLGTAIRQGAKSIMQLEHNVEPPVMRPAHEPWPTYPRILRTSPANEEGGERIFKSSTIEVVGDDDGNVTGVKIIEVFRENGVNTAIEGTEQILPADLVLLAMGYEGPEAALLEQLGVPTDPRTRAVRNADYSTARDGVFVCGDAGRGQSLIVWAIAEGRACAASVDKYLSGVTKLPLPVAATAQPIGH</sequence>